<dbReference type="InterPro" id="IPR023214">
    <property type="entry name" value="HAD_sf"/>
</dbReference>
<dbReference type="Gene3D" id="2.70.150.10">
    <property type="entry name" value="Calcium-transporting ATPase, cytoplasmic transduction domain A"/>
    <property type="match status" value="1"/>
</dbReference>
<evidence type="ECO:0000256" key="4">
    <source>
        <dbReference type="ARBA" id="ARBA00022741"/>
    </source>
</evidence>
<dbReference type="InterPro" id="IPR008250">
    <property type="entry name" value="ATPase_P-typ_transduc_dom_A_sf"/>
</dbReference>
<feature type="transmembrane region" description="Helical" evidence="10">
    <location>
        <begin position="255"/>
        <end position="275"/>
    </location>
</feature>
<dbReference type="InterPro" id="IPR006068">
    <property type="entry name" value="ATPase_P-typ_cation-transptr_C"/>
</dbReference>
<dbReference type="NCBIfam" id="TIGR01116">
    <property type="entry name" value="ATPase-IIA1_Ca"/>
    <property type="match status" value="1"/>
</dbReference>
<dbReference type="FunFam" id="1.20.1110.10:FF:000027">
    <property type="entry name" value="Calcium-transporting ATPase, putative"/>
    <property type="match status" value="1"/>
</dbReference>
<evidence type="ECO:0000313" key="12">
    <source>
        <dbReference type="EMBL" id="JAT72461.1"/>
    </source>
</evidence>
<dbReference type="SFLD" id="SFLDG00002">
    <property type="entry name" value="C1.7:_P-type_atpase_like"/>
    <property type="match status" value="1"/>
</dbReference>
<organism evidence="12">
    <name type="scientific">Auxenochlorella protothecoides</name>
    <name type="common">Green microalga</name>
    <name type="synonym">Chlorella protothecoides</name>
    <dbReference type="NCBI Taxonomy" id="3075"/>
    <lineage>
        <taxon>Eukaryota</taxon>
        <taxon>Viridiplantae</taxon>
        <taxon>Chlorophyta</taxon>
        <taxon>core chlorophytes</taxon>
        <taxon>Trebouxiophyceae</taxon>
        <taxon>Chlorellales</taxon>
        <taxon>Chlorellaceae</taxon>
        <taxon>Auxenochlorella</taxon>
    </lineage>
</organism>
<keyword evidence="8 10" id="KW-1133">Transmembrane helix</keyword>
<proteinExistence type="inferred from homology"/>
<dbReference type="SUPFAM" id="SSF81665">
    <property type="entry name" value="Calcium ATPase, transmembrane domain M"/>
    <property type="match status" value="1"/>
</dbReference>
<dbReference type="GO" id="GO:0005388">
    <property type="term" value="F:P-type calcium transporter activity"/>
    <property type="evidence" value="ECO:0007669"/>
    <property type="project" value="UniProtKB-EC"/>
</dbReference>
<comment type="caution">
    <text evidence="10">Lacks conserved residue(s) required for the propagation of feature annotation.</text>
</comment>
<keyword evidence="10" id="KW-0406">Ion transport</keyword>
<dbReference type="InterPro" id="IPR023298">
    <property type="entry name" value="ATPase_P-typ_TM_dom_sf"/>
</dbReference>
<accession>A0A1D2A032</accession>
<evidence type="ECO:0000256" key="9">
    <source>
        <dbReference type="ARBA" id="ARBA00023136"/>
    </source>
</evidence>
<dbReference type="Pfam" id="PF00122">
    <property type="entry name" value="E1-E2_ATPase"/>
    <property type="match status" value="1"/>
</dbReference>
<dbReference type="Pfam" id="PF00689">
    <property type="entry name" value="Cation_ATPase_C"/>
    <property type="match status" value="1"/>
</dbReference>
<dbReference type="InterPro" id="IPR005782">
    <property type="entry name" value="P-type_ATPase_IIA"/>
</dbReference>
<keyword evidence="10" id="KW-0106">Calcium</keyword>
<dbReference type="PRINTS" id="PR00120">
    <property type="entry name" value="HATPASE"/>
</dbReference>
<evidence type="ECO:0000256" key="5">
    <source>
        <dbReference type="ARBA" id="ARBA00022840"/>
    </source>
</evidence>
<dbReference type="Gene3D" id="1.20.1110.10">
    <property type="entry name" value="Calcium-transporting ATPase, transmembrane domain"/>
    <property type="match status" value="1"/>
</dbReference>
<feature type="transmembrane region" description="Helical" evidence="10">
    <location>
        <begin position="86"/>
        <end position="105"/>
    </location>
</feature>
<evidence type="ECO:0000256" key="7">
    <source>
        <dbReference type="ARBA" id="ARBA00022967"/>
    </source>
</evidence>
<evidence type="ECO:0000256" key="1">
    <source>
        <dbReference type="ARBA" id="ARBA00004141"/>
    </source>
</evidence>
<dbReference type="SMART" id="SM00831">
    <property type="entry name" value="Cation_ATPase_N"/>
    <property type="match status" value="1"/>
</dbReference>
<evidence type="ECO:0000259" key="11">
    <source>
        <dbReference type="SMART" id="SM00831"/>
    </source>
</evidence>
<feature type="domain" description="Cation-transporting P-type ATPase N-terminal" evidence="11">
    <location>
        <begin position="3"/>
        <end position="77"/>
    </location>
</feature>
<dbReference type="InterPro" id="IPR018303">
    <property type="entry name" value="ATPase_P-typ_P_site"/>
</dbReference>
<keyword evidence="3 10" id="KW-0812">Transmembrane</keyword>
<dbReference type="EC" id="7.2.2.10" evidence="10"/>
<dbReference type="SUPFAM" id="SSF56784">
    <property type="entry name" value="HAD-like"/>
    <property type="match status" value="1"/>
</dbReference>
<dbReference type="GO" id="GO:0016020">
    <property type="term" value="C:membrane"/>
    <property type="evidence" value="ECO:0007669"/>
    <property type="project" value="UniProtKB-SubCell"/>
</dbReference>
<keyword evidence="9 10" id="KW-0472">Membrane</keyword>
<dbReference type="GO" id="GO:0016887">
    <property type="term" value="F:ATP hydrolysis activity"/>
    <property type="evidence" value="ECO:0007669"/>
    <property type="project" value="InterPro"/>
</dbReference>
<dbReference type="PRINTS" id="PR00119">
    <property type="entry name" value="CATATPASE"/>
</dbReference>
<dbReference type="PROSITE" id="PS00154">
    <property type="entry name" value="ATPASE_E1_E2"/>
    <property type="match status" value="1"/>
</dbReference>
<dbReference type="FunFam" id="2.70.150.10:FF:000055">
    <property type="entry name" value="Calcium-transporting ATPase"/>
    <property type="match status" value="1"/>
</dbReference>
<dbReference type="Gene3D" id="3.40.50.1000">
    <property type="entry name" value="HAD superfamily/HAD-like"/>
    <property type="match status" value="1"/>
</dbReference>
<sequence length="1043" mass="110115">MDTAHAKTVNEVLEYFGVGLEYGLSSQQVASAQQMYGRNELAPDAGKPLWKLVLKQFDDLLVKILIVAALVDFFIAFAGGEGLGAFVEPAVIVLILVANATVGVLTETNADRAIEELKAYEADVATVLREGRWTVTPAVEIVPGDIVEVAVGGKVPADVRVAAILSSGLRIDQSILTGESGSVPKSVEPVAAGKAVYQDKTNILFSGTVVTAGRCQGIVTGTGAATAIGKIRDAMAGLEDAETPLRKKLDELGSLLSKVIAVICILVWVVNLPHFKDPIHGSWFAGALYYFKIAVALAVAAIPEGLPAVVTTCLALGTRQMAKQHAIVRKLPSVETLGCTTVICSDKTGTLTTNQMTVVRVTTLGADAGHLADYEVTGTSFAPEGTVLAEEGPLACPADQPALCQLAMCAALCNDSHLSYSSERGTYQRIGEATEVALRVLAEKIGIPGYAAMPHALARLGREERATYCNNHWAEVWRKSYTLDFSRDRRMMSTLCSGPDGPQLFAKGAPEAVLARCTSALLGARAGAATVPMTEALRVRLLQRVTAYGSGSALRTLALACRPWRDARGEVLAGDEVGLTFLGLAGMQDPPRPAVARAVAACTAAGIRVVMVTGDNKATAGSVAAQIGLLGPGEAEGGPSTGTSLAGLEFDELSGKERERAAASLVVFARVEPNHKTALVDLLKAQGHVVAMTGDGVNDAPALRRADIGIAMGSGTAVAKHAADMVLADDNFATIVSAVAAGRAIFANTKQFIRYMISSNIGEVVAIFSAALVGIPECLNPVQLLWVNLVTDGLPATAIGFNKPDPLIMQQRPRRASQGIVDSWLFTRYLVVGAYVGIATVSGFVWWFMAYEGGPQLSWAALRDFQHCEGTACDVFRSRNPSTVSMSVLVVVEMFNALNALSENASLLSIPAWSNPWLVAAIGVSMALHLLILYIPVLAALFSVVPLAWAEWKMVLLLSAPVILVDEVLKLISRTWFSEMATSSFGPSGGGSVRTGWRLSLPWLRRATGGAVKYSPILARAGGVDLTRKRSDEFGATRVASMP</sequence>
<dbReference type="InterPro" id="IPR023299">
    <property type="entry name" value="ATPase_P-typ_cyto_dom_N"/>
</dbReference>
<feature type="transmembrane region" description="Helical" evidence="10">
    <location>
        <begin position="60"/>
        <end position="80"/>
    </location>
</feature>
<dbReference type="FunFam" id="3.40.50.1000:FF:000083">
    <property type="entry name" value="Sodium/potassium-transporting ATPase subunit alpha"/>
    <property type="match status" value="1"/>
</dbReference>
<dbReference type="InterPro" id="IPR044492">
    <property type="entry name" value="P_typ_ATPase_HD_dom"/>
</dbReference>
<dbReference type="InterPro" id="IPR059000">
    <property type="entry name" value="ATPase_P-type_domA"/>
</dbReference>
<dbReference type="SFLD" id="SFLDS00003">
    <property type="entry name" value="Haloacid_Dehalogenase"/>
    <property type="match status" value="1"/>
</dbReference>
<dbReference type="NCBIfam" id="TIGR01494">
    <property type="entry name" value="ATPase_P-type"/>
    <property type="match status" value="2"/>
</dbReference>
<comment type="function">
    <text evidence="10">Catalyzes the hydrolysis of ATP coupled with the transport of calcium.</text>
</comment>
<dbReference type="FunFam" id="1.20.1110.10:FF:000037">
    <property type="entry name" value="Calcium-transporting ATPase, putative"/>
    <property type="match status" value="1"/>
</dbReference>
<comment type="catalytic activity">
    <reaction evidence="10">
        <text>Ca(2+)(in) + ATP + H2O = Ca(2+)(out) + ADP + phosphate + H(+)</text>
        <dbReference type="Rhea" id="RHEA:18105"/>
        <dbReference type="ChEBI" id="CHEBI:15377"/>
        <dbReference type="ChEBI" id="CHEBI:15378"/>
        <dbReference type="ChEBI" id="CHEBI:29108"/>
        <dbReference type="ChEBI" id="CHEBI:30616"/>
        <dbReference type="ChEBI" id="CHEBI:43474"/>
        <dbReference type="ChEBI" id="CHEBI:456216"/>
        <dbReference type="EC" id="7.2.2.10"/>
    </reaction>
</comment>
<evidence type="ECO:0000256" key="8">
    <source>
        <dbReference type="ARBA" id="ARBA00022989"/>
    </source>
</evidence>
<gene>
    <name evidence="12" type="ORF">g.57469</name>
</gene>
<comment type="similarity">
    <text evidence="2 10">Belongs to the cation transport ATPase (P-type) (TC 3.A.3) family. Type IIA subfamily.</text>
</comment>
<evidence type="ECO:0000256" key="6">
    <source>
        <dbReference type="ARBA" id="ARBA00022842"/>
    </source>
</evidence>
<dbReference type="Gene3D" id="3.40.1110.10">
    <property type="entry name" value="Calcium-transporting ATPase, cytoplasmic domain N"/>
    <property type="match status" value="1"/>
</dbReference>
<dbReference type="AlphaFoldDB" id="A0A1D2A032"/>
<dbReference type="PANTHER" id="PTHR42861">
    <property type="entry name" value="CALCIUM-TRANSPORTING ATPASE"/>
    <property type="match status" value="1"/>
</dbReference>
<protein>
    <recommendedName>
        <fullName evidence="10">Calcium-transporting ATPase</fullName>
        <ecNumber evidence="10">7.2.2.10</ecNumber>
    </recommendedName>
</protein>
<feature type="transmembrane region" description="Helical" evidence="10">
    <location>
        <begin position="287"/>
        <end position="316"/>
    </location>
</feature>
<dbReference type="SUPFAM" id="SSF81660">
    <property type="entry name" value="Metal cation-transporting ATPase, ATP-binding domain N"/>
    <property type="match status" value="1"/>
</dbReference>
<comment type="subcellular location">
    <subcellularLocation>
        <location evidence="1 10">Membrane</location>
        <topology evidence="1 10">Multi-pass membrane protein</topology>
    </subcellularLocation>
</comment>
<evidence type="ECO:0000256" key="2">
    <source>
        <dbReference type="ARBA" id="ARBA00005675"/>
    </source>
</evidence>
<dbReference type="Pfam" id="PF08282">
    <property type="entry name" value="Hydrolase_3"/>
    <property type="match status" value="1"/>
</dbReference>
<keyword evidence="5 10" id="KW-0067">ATP-binding</keyword>
<dbReference type="InterPro" id="IPR036412">
    <property type="entry name" value="HAD-like_sf"/>
</dbReference>
<keyword evidence="10" id="KW-0813">Transport</keyword>
<keyword evidence="6" id="KW-0460">Magnesium</keyword>
<dbReference type="SUPFAM" id="SSF81653">
    <property type="entry name" value="Calcium ATPase, transduction domain A"/>
    <property type="match status" value="1"/>
</dbReference>
<reference evidence="12" key="1">
    <citation type="submission" date="2015-08" db="EMBL/GenBank/DDBJ databases">
        <authorList>
            <person name="Babu N.S."/>
            <person name="Beckwith C.J."/>
            <person name="Beseler K.G."/>
            <person name="Brison A."/>
            <person name="Carone J.V."/>
            <person name="Caskin T.P."/>
            <person name="Diamond M."/>
            <person name="Durham M.E."/>
            <person name="Foxe J.M."/>
            <person name="Go M."/>
            <person name="Henderson B.A."/>
            <person name="Jones I.B."/>
            <person name="McGettigan J.A."/>
            <person name="Micheletti S.J."/>
            <person name="Nasrallah M.E."/>
            <person name="Ortiz D."/>
            <person name="Piller C.R."/>
            <person name="Privatt S.R."/>
            <person name="Schneider S.L."/>
            <person name="Sharp S."/>
            <person name="Smith T.C."/>
            <person name="Stanton J.D."/>
            <person name="Ullery H.E."/>
            <person name="Wilson R.J."/>
            <person name="Serrano M.G."/>
            <person name="Buck G."/>
            <person name="Lee V."/>
            <person name="Wang Y."/>
            <person name="Carvalho R."/>
            <person name="Voegtly L."/>
            <person name="Shi R."/>
            <person name="Duckworth R."/>
            <person name="Johnson A."/>
            <person name="Loviza R."/>
            <person name="Walstead R."/>
            <person name="Shah Z."/>
            <person name="Kiflezghi M."/>
            <person name="Wade K."/>
            <person name="Ball S.L."/>
            <person name="Bradley K.W."/>
            <person name="Asai D.J."/>
            <person name="Bowman C.A."/>
            <person name="Russell D.A."/>
            <person name="Pope W.H."/>
            <person name="Jacobs-Sera D."/>
            <person name="Hendrix R.W."/>
            <person name="Hatfull G.F."/>
        </authorList>
    </citation>
    <scope>NUCLEOTIDE SEQUENCE</scope>
</reference>
<dbReference type="InterPro" id="IPR001757">
    <property type="entry name" value="P_typ_ATPase"/>
</dbReference>
<evidence type="ECO:0000256" key="10">
    <source>
        <dbReference type="RuleBase" id="RU361146"/>
    </source>
</evidence>
<dbReference type="GO" id="GO:0005524">
    <property type="term" value="F:ATP binding"/>
    <property type="evidence" value="ECO:0007669"/>
    <property type="project" value="UniProtKB-KW"/>
</dbReference>
<name>A0A1D2A032_AUXPR</name>
<keyword evidence="10" id="KW-0109">Calcium transport</keyword>
<dbReference type="SFLD" id="SFLDF00027">
    <property type="entry name" value="p-type_atpase"/>
    <property type="match status" value="1"/>
</dbReference>
<feature type="transmembrane region" description="Helical" evidence="10">
    <location>
        <begin position="829"/>
        <end position="849"/>
    </location>
</feature>
<dbReference type="Pfam" id="PF00690">
    <property type="entry name" value="Cation_ATPase_N"/>
    <property type="match status" value="1"/>
</dbReference>
<dbReference type="Pfam" id="PF13246">
    <property type="entry name" value="Cation_ATPase"/>
    <property type="match status" value="1"/>
</dbReference>
<dbReference type="InterPro" id="IPR004014">
    <property type="entry name" value="ATPase_P-typ_cation-transptr_N"/>
</dbReference>
<keyword evidence="7" id="KW-1278">Translocase</keyword>
<dbReference type="FunFam" id="3.40.1110.10:FF:000003">
    <property type="entry name" value="Calcium-transporting ATPase"/>
    <property type="match status" value="1"/>
</dbReference>
<feature type="transmembrane region" description="Helical" evidence="10">
    <location>
        <begin position="917"/>
        <end position="950"/>
    </location>
</feature>
<evidence type="ECO:0000256" key="3">
    <source>
        <dbReference type="ARBA" id="ARBA00022692"/>
    </source>
</evidence>
<keyword evidence="4 10" id="KW-0547">Nucleotide-binding</keyword>
<dbReference type="EMBL" id="GDKF01006161">
    <property type="protein sequence ID" value="JAT72461.1"/>
    <property type="molecule type" value="Transcribed_RNA"/>
</dbReference>